<dbReference type="Pfam" id="PF00096">
    <property type="entry name" value="zf-C2H2"/>
    <property type="match status" value="1"/>
</dbReference>
<evidence type="ECO:0000313" key="7">
    <source>
        <dbReference type="EMBL" id="KAF2706046.1"/>
    </source>
</evidence>
<organism evidence="7 8">
    <name type="scientific">Pleomassaria siparia CBS 279.74</name>
    <dbReference type="NCBI Taxonomy" id="1314801"/>
    <lineage>
        <taxon>Eukaryota</taxon>
        <taxon>Fungi</taxon>
        <taxon>Dikarya</taxon>
        <taxon>Ascomycota</taxon>
        <taxon>Pezizomycotina</taxon>
        <taxon>Dothideomycetes</taxon>
        <taxon>Pleosporomycetidae</taxon>
        <taxon>Pleosporales</taxon>
        <taxon>Pleomassariaceae</taxon>
        <taxon>Pleomassaria</taxon>
    </lineage>
</organism>
<gene>
    <name evidence="7" type="ORF">K504DRAFT_484348</name>
</gene>
<evidence type="ECO:0000256" key="4">
    <source>
        <dbReference type="ARBA" id="ARBA00022833"/>
    </source>
</evidence>
<evidence type="ECO:0000256" key="5">
    <source>
        <dbReference type="PROSITE-ProRule" id="PRU00042"/>
    </source>
</evidence>
<keyword evidence="3 5" id="KW-0863">Zinc-finger</keyword>
<keyword evidence="2" id="KW-0677">Repeat</keyword>
<feature type="domain" description="C2H2-type" evidence="6">
    <location>
        <begin position="185"/>
        <end position="213"/>
    </location>
</feature>
<evidence type="ECO:0000256" key="1">
    <source>
        <dbReference type="ARBA" id="ARBA00022723"/>
    </source>
</evidence>
<dbReference type="InterPro" id="IPR036236">
    <property type="entry name" value="Znf_C2H2_sf"/>
</dbReference>
<dbReference type="InterPro" id="IPR013087">
    <property type="entry name" value="Znf_C2H2_type"/>
</dbReference>
<evidence type="ECO:0000259" key="6">
    <source>
        <dbReference type="PROSITE" id="PS50157"/>
    </source>
</evidence>
<dbReference type="EMBL" id="MU005777">
    <property type="protein sequence ID" value="KAF2706046.1"/>
    <property type="molecule type" value="Genomic_DNA"/>
</dbReference>
<dbReference type="PANTHER" id="PTHR24409">
    <property type="entry name" value="ZINC FINGER PROTEIN 142"/>
    <property type="match status" value="1"/>
</dbReference>
<dbReference type="SMART" id="SM00355">
    <property type="entry name" value="ZnF_C2H2"/>
    <property type="match status" value="4"/>
</dbReference>
<dbReference type="PROSITE" id="PS50157">
    <property type="entry name" value="ZINC_FINGER_C2H2_2"/>
    <property type="match status" value="2"/>
</dbReference>
<dbReference type="PANTHER" id="PTHR24409:SF295">
    <property type="entry name" value="AZ2-RELATED"/>
    <property type="match status" value="1"/>
</dbReference>
<dbReference type="Proteomes" id="UP000799428">
    <property type="component" value="Unassembled WGS sequence"/>
</dbReference>
<dbReference type="OrthoDB" id="6105938at2759"/>
<keyword evidence="4" id="KW-0862">Zinc</keyword>
<dbReference type="SUPFAM" id="SSF57667">
    <property type="entry name" value="beta-beta-alpha zinc fingers"/>
    <property type="match status" value="1"/>
</dbReference>
<dbReference type="GO" id="GO:0000977">
    <property type="term" value="F:RNA polymerase II transcription regulatory region sequence-specific DNA binding"/>
    <property type="evidence" value="ECO:0007669"/>
    <property type="project" value="TreeGrafter"/>
</dbReference>
<proteinExistence type="predicted"/>
<protein>
    <recommendedName>
        <fullName evidence="6">C2H2-type domain-containing protein</fullName>
    </recommendedName>
</protein>
<sequence length="230" mass="26677">MTVWCMRCNRSFGTYQALDQHTRYSGSHFECEACNNFDGESWSELLDHYREEGCRTACQGCNDGQGASWVCDSEGYWQHVQVDNVCTMCERHFDTPSNLVYHKLTHKSAMYRCISSQCDRLFKTYGGMIIHLESGACESGIDKQDLYNTAANSYSWPHFIDEEYHDHLLGYTNLENYFFNEVYPFKCPTCDDSFSKLSSLFQHVESPRCGQTLNHGHISRLRNYLKAIHN</sequence>
<reference evidence="7" key="1">
    <citation type="journal article" date="2020" name="Stud. Mycol.">
        <title>101 Dothideomycetes genomes: a test case for predicting lifestyles and emergence of pathogens.</title>
        <authorList>
            <person name="Haridas S."/>
            <person name="Albert R."/>
            <person name="Binder M."/>
            <person name="Bloem J."/>
            <person name="Labutti K."/>
            <person name="Salamov A."/>
            <person name="Andreopoulos B."/>
            <person name="Baker S."/>
            <person name="Barry K."/>
            <person name="Bills G."/>
            <person name="Bluhm B."/>
            <person name="Cannon C."/>
            <person name="Castanera R."/>
            <person name="Culley D."/>
            <person name="Daum C."/>
            <person name="Ezra D."/>
            <person name="Gonzalez J."/>
            <person name="Henrissat B."/>
            <person name="Kuo A."/>
            <person name="Liang C."/>
            <person name="Lipzen A."/>
            <person name="Lutzoni F."/>
            <person name="Magnuson J."/>
            <person name="Mondo S."/>
            <person name="Nolan M."/>
            <person name="Ohm R."/>
            <person name="Pangilinan J."/>
            <person name="Park H.-J."/>
            <person name="Ramirez L."/>
            <person name="Alfaro M."/>
            <person name="Sun H."/>
            <person name="Tritt A."/>
            <person name="Yoshinaga Y."/>
            <person name="Zwiers L.-H."/>
            <person name="Turgeon B."/>
            <person name="Goodwin S."/>
            <person name="Spatafora J."/>
            <person name="Crous P."/>
            <person name="Grigoriev I."/>
        </authorList>
    </citation>
    <scope>NUCLEOTIDE SEQUENCE</scope>
    <source>
        <strain evidence="7">CBS 279.74</strain>
    </source>
</reference>
<keyword evidence="1" id="KW-0479">Metal-binding</keyword>
<keyword evidence="8" id="KW-1185">Reference proteome</keyword>
<dbReference type="GO" id="GO:0008270">
    <property type="term" value="F:zinc ion binding"/>
    <property type="evidence" value="ECO:0007669"/>
    <property type="project" value="UniProtKB-KW"/>
</dbReference>
<dbReference type="AlphaFoldDB" id="A0A6G1JZL0"/>
<evidence type="ECO:0000313" key="8">
    <source>
        <dbReference type="Proteomes" id="UP000799428"/>
    </source>
</evidence>
<dbReference type="GO" id="GO:0000981">
    <property type="term" value="F:DNA-binding transcription factor activity, RNA polymerase II-specific"/>
    <property type="evidence" value="ECO:0007669"/>
    <property type="project" value="TreeGrafter"/>
</dbReference>
<feature type="domain" description="C2H2-type" evidence="6">
    <location>
        <begin position="84"/>
        <end position="111"/>
    </location>
</feature>
<dbReference type="Gene3D" id="3.30.160.60">
    <property type="entry name" value="Classic Zinc Finger"/>
    <property type="match status" value="1"/>
</dbReference>
<accession>A0A6G1JZL0</accession>
<evidence type="ECO:0000256" key="3">
    <source>
        <dbReference type="ARBA" id="ARBA00022771"/>
    </source>
</evidence>
<name>A0A6G1JZL0_9PLEO</name>
<dbReference type="PROSITE" id="PS00028">
    <property type="entry name" value="ZINC_FINGER_C2H2_1"/>
    <property type="match status" value="1"/>
</dbReference>
<dbReference type="GO" id="GO:0005634">
    <property type="term" value="C:nucleus"/>
    <property type="evidence" value="ECO:0007669"/>
    <property type="project" value="TreeGrafter"/>
</dbReference>
<dbReference type="Pfam" id="PF13912">
    <property type="entry name" value="zf-C2H2_6"/>
    <property type="match status" value="2"/>
</dbReference>
<evidence type="ECO:0000256" key="2">
    <source>
        <dbReference type="ARBA" id="ARBA00022737"/>
    </source>
</evidence>